<evidence type="ECO:0000259" key="20">
    <source>
        <dbReference type="PROSITE" id="PS51383"/>
    </source>
</evidence>
<dbReference type="GO" id="GO:0052855">
    <property type="term" value="F:ADP-dependent NAD(P)H-hydrate dehydratase activity"/>
    <property type="evidence" value="ECO:0007669"/>
    <property type="project" value="UniProtKB-UniRule"/>
</dbReference>
<feature type="binding site" evidence="17">
    <location>
        <position position="386"/>
    </location>
    <ligand>
        <name>(6S)-NADPHX</name>
        <dbReference type="ChEBI" id="CHEBI:64076"/>
    </ligand>
</feature>
<feature type="binding site" evidence="17">
    <location>
        <position position="453"/>
    </location>
    <ligand>
        <name>(6S)-NADPHX</name>
        <dbReference type="ChEBI" id="CHEBI:64076"/>
    </ligand>
</feature>
<evidence type="ECO:0000313" key="22">
    <source>
        <dbReference type="EMBL" id="SDZ91740.1"/>
    </source>
</evidence>
<evidence type="ECO:0000256" key="1">
    <source>
        <dbReference type="ARBA" id="ARBA00000013"/>
    </source>
</evidence>
<comment type="catalytic activity">
    <reaction evidence="1 18 19">
        <text>(6R)-NADHX = (6S)-NADHX</text>
        <dbReference type="Rhea" id="RHEA:32215"/>
        <dbReference type="ChEBI" id="CHEBI:64074"/>
        <dbReference type="ChEBI" id="CHEBI:64075"/>
        <dbReference type="EC" id="5.1.99.6"/>
    </reaction>
</comment>
<keyword evidence="23" id="KW-1185">Reference proteome</keyword>
<feature type="binding site" evidence="18">
    <location>
        <position position="165"/>
    </location>
    <ligand>
        <name>K(+)</name>
        <dbReference type="ChEBI" id="CHEBI:29103"/>
    </ligand>
</feature>
<organism evidence="22 23">
    <name type="scientific">Desulfuromusa kysingii</name>
    <dbReference type="NCBI Taxonomy" id="37625"/>
    <lineage>
        <taxon>Bacteria</taxon>
        <taxon>Pseudomonadati</taxon>
        <taxon>Thermodesulfobacteriota</taxon>
        <taxon>Desulfuromonadia</taxon>
        <taxon>Desulfuromonadales</taxon>
        <taxon>Geopsychrobacteraceae</taxon>
        <taxon>Desulfuromusa</taxon>
    </lineage>
</organism>
<feature type="binding site" evidence="18">
    <location>
        <begin position="59"/>
        <end position="63"/>
    </location>
    <ligand>
        <name>(6S)-NADPHX</name>
        <dbReference type="ChEBI" id="CHEBI:64076"/>
    </ligand>
</feature>
<feature type="domain" description="YjeF N-terminal" evidence="21">
    <location>
        <begin position="9"/>
        <end position="219"/>
    </location>
</feature>
<feature type="binding site" evidence="17">
    <location>
        <position position="452"/>
    </location>
    <ligand>
        <name>AMP</name>
        <dbReference type="ChEBI" id="CHEBI:456215"/>
    </ligand>
</feature>
<evidence type="ECO:0000256" key="9">
    <source>
        <dbReference type="ARBA" id="ARBA00022958"/>
    </source>
</evidence>
<reference evidence="22 23" key="1">
    <citation type="submission" date="2016-10" db="EMBL/GenBank/DDBJ databases">
        <authorList>
            <person name="de Groot N.N."/>
        </authorList>
    </citation>
    <scope>NUCLEOTIDE SEQUENCE [LARGE SCALE GENOMIC DNA]</scope>
    <source>
        <strain evidence="22 23">DSM 7343</strain>
    </source>
</reference>
<protein>
    <recommendedName>
        <fullName evidence="19">Bifunctional NAD(P)H-hydrate repair enzyme</fullName>
    </recommendedName>
    <alternativeName>
        <fullName evidence="19">Nicotinamide nucleotide repair protein</fullName>
    </alternativeName>
    <domain>
        <recommendedName>
            <fullName evidence="19">ADP-dependent (S)-NAD(P)H-hydrate dehydratase</fullName>
            <ecNumber evidence="19">4.2.1.136</ecNumber>
        </recommendedName>
        <alternativeName>
            <fullName evidence="19">ADP-dependent NAD(P)HX dehydratase</fullName>
        </alternativeName>
    </domain>
    <domain>
        <recommendedName>
            <fullName evidence="19">NAD(P)H-hydrate epimerase</fullName>
            <ecNumber evidence="19">5.1.99.6</ecNumber>
        </recommendedName>
    </domain>
</protein>
<keyword evidence="8 17" id="KW-0521">NADP</keyword>
<dbReference type="Pfam" id="PF03853">
    <property type="entry name" value="YjeF_N"/>
    <property type="match status" value="1"/>
</dbReference>
<evidence type="ECO:0000256" key="15">
    <source>
        <dbReference type="ARBA" id="ARBA00048238"/>
    </source>
</evidence>
<comment type="function">
    <text evidence="14 19">Bifunctional enzyme that catalyzes the epimerization of the S- and R-forms of NAD(P)HX and the dehydration of the S-form of NAD(P)HX at the expense of ADP, which is converted to AMP. This allows the repair of both epimers of NAD(P)HX, a damaged form of NAD(P)H that is a result of enzymatic or heat-dependent hydration.</text>
</comment>
<evidence type="ECO:0000256" key="16">
    <source>
        <dbReference type="ARBA" id="ARBA00049209"/>
    </source>
</evidence>
<evidence type="ECO:0000256" key="14">
    <source>
        <dbReference type="ARBA" id="ARBA00025153"/>
    </source>
</evidence>
<evidence type="ECO:0000256" key="18">
    <source>
        <dbReference type="HAMAP-Rule" id="MF_01966"/>
    </source>
</evidence>
<comment type="caution">
    <text evidence="18">Lacks conserved residue(s) required for the propagation of feature annotation.</text>
</comment>
<dbReference type="GO" id="GO:0005524">
    <property type="term" value="F:ATP binding"/>
    <property type="evidence" value="ECO:0007669"/>
    <property type="project" value="UniProtKB-UniRule"/>
</dbReference>
<dbReference type="HAMAP" id="MF_01965">
    <property type="entry name" value="NADHX_dehydratase"/>
    <property type="match status" value="1"/>
</dbReference>
<evidence type="ECO:0000259" key="21">
    <source>
        <dbReference type="PROSITE" id="PS51385"/>
    </source>
</evidence>
<feature type="binding site" evidence="18">
    <location>
        <position position="162"/>
    </location>
    <ligand>
        <name>(6S)-NADPHX</name>
        <dbReference type="ChEBI" id="CHEBI:64076"/>
    </ligand>
</feature>
<keyword evidence="10 17" id="KW-0520">NAD</keyword>
<evidence type="ECO:0000256" key="5">
    <source>
        <dbReference type="ARBA" id="ARBA00022723"/>
    </source>
</evidence>
<dbReference type="PIRSF" id="PIRSF017184">
    <property type="entry name" value="Nnr"/>
    <property type="match status" value="1"/>
</dbReference>
<dbReference type="InterPro" id="IPR029056">
    <property type="entry name" value="Ribokinase-like"/>
</dbReference>
<dbReference type="CDD" id="cd01171">
    <property type="entry name" value="YXKO-related"/>
    <property type="match status" value="1"/>
</dbReference>
<name>A0A1H3WXN3_9BACT</name>
<dbReference type="GO" id="GO:0110051">
    <property type="term" value="P:metabolite repair"/>
    <property type="evidence" value="ECO:0007669"/>
    <property type="project" value="TreeGrafter"/>
</dbReference>
<keyword evidence="13" id="KW-0511">Multifunctional enzyme</keyword>
<comment type="similarity">
    <text evidence="18">Belongs to the NnrE/AIBP family.</text>
</comment>
<comment type="similarity">
    <text evidence="4 19">In the C-terminal section; belongs to the NnrD/CARKD family.</text>
</comment>
<keyword evidence="7 17" id="KW-0067">ATP-binding</keyword>
<dbReference type="PROSITE" id="PS01050">
    <property type="entry name" value="YJEF_C_2"/>
    <property type="match status" value="1"/>
</dbReference>
<comment type="cofactor">
    <cofactor evidence="17">
        <name>Mg(2+)</name>
        <dbReference type="ChEBI" id="CHEBI:18420"/>
    </cofactor>
</comment>
<dbReference type="SUPFAM" id="SSF64153">
    <property type="entry name" value="YjeF N-terminal domain-like"/>
    <property type="match status" value="1"/>
</dbReference>
<dbReference type="EC" id="5.1.99.6" evidence="19"/>
<dbReference type="STRING" id="37625.SAMN05660420_00721"/>
<proteinExistence type="inferred from homology"/>
<dbReference type="InterPro" id="IPR017953">
    <property type="entry name" value="Carbohydrate_kinase_pred_CS"/>
</dbReference>
<dbReference type="InterPro" id="IPR036652">
    <property type="entry name" value="YjeF_N_dom_sf"/>
</dbReference>
<dbReference type="InterPro" id="IPR030677">
    <property type="entry name" value="Nnr"/>
</dbReference>
<dbReference type="InterPro" id="IPR004443">
    <property type="entry name" value="YjeF_N_dom"/>
</dbReference>
<dbReference type="HAMAP" id="MF_01966">
    <property type="entry name" value="NADHX_epimerase"/>
    <property type="match status" value="1"/>
</dbReference>
<feature type="domain" description="YjeF C-terminal" evidence="20">
    <location>
        <begin position="229"/>
        <end position="512"/>
    </location>
</feature>
<dbReference type="PANTHER" id="PTHR12592:SF0">
    <property type="entry name" value="ATP-DEPENDENT (S)-NAD(P)H-HYDRATE DEHYDRATASE"/>
    <property type="match status" value="1"/>
</dbReference>
<dbReference type="InterPro" id="IPR000631">
    <property type="entry name" value="CARKD"/>
</dbReference>
<dbReference type="PROSITE" id="PS51383">
    <property type="entry name" value="YJEF_C_3"/>
    <property type="match status" value="1"/>
</dbReference>
<dbReference type="SUPFAM" id="SSF53613">
    <property type="entry name" value="Ribokinase-like"/>
    <property type="match status" value="1"/>
</dbReference>
<comment type="similarity">
    <text evidence="17">Belongs to the NnrD/CARKD family.</text>
</comment>
<dbReference type="Pfam" id="PF01256">
    <property type="entry name" value="Carb_kinase"/>
    <property type="match status" value="1"/>
</dbReference>
<accession>A0A1H3WXN3</accession>
<dbReference type="NCBIfam" id="TIGR00196">
    <property type="entry name" value="yjeF_cterm"/>
    <property type="match status" value="1"/>
</dbReference>
<comment type="cofactor">
    <cofactor evidence="18 19">
        <name>K(+)</name>
        <dbReference type="ChEBI" id="CHEBI:29103"/>
    </cofactor>
    <text evidence="18 19">Binds 1 potassium ion per subunit.</text>
</comment>
<evidence type="ECO:0000256" key="10">
    <source>
        <dbReference type="ARBA" id="ARBA00023027"/>
    </source>
</evidence>
<keyword evidence="9 18" id="KW-0630">Potassium</keyword>
<feature type="binding site" evidence="18">
    <location>
        <position position="60"/>
    </location>
    <ligand>
        <name>K(+)</name>
        <dbReference type="ChEBI" id="CHEBI:29103"/>
    </ligand>
</feature>
<keyword evidence="11 18" id="KW-0413">Isomerase</keyword>
<dbReference type="PANTHER" id="PTHR12592">
    <property type="entry name" value="ATP-DEPENDENT (S)-NAD(P)H-HYDRATE DEHYDRATASE FAMILY MEMBER"/>
    <property type="match status" value="1"/>
</dbReference>
<comment type="catalytic activity">
    <reaction evidence="2 18 19">
        <text>(6R)-NADPHX = (6S)-NADPHX</text>
        <dbReference type="Rhea" id="RHEA:32227"/>
        <dbReference type="ChEBI" id="CHEBI:64076"/>
        <dbReference type="ChEBI" id="CHEBI:64077"/>
        <dbReference type="EC" id="5.1.99.6"/>
    </reaction>
</comment>
<evidence type="ECO:0000256" key="4">
    <source>
        <dbReference type="ARBA" id="ARBA00009524"/>
    </source>
</evidence>
<dbReference type="Gene3D" id="3.40.50.10260">
    <property type="entry name" value="YjeF N-terminal domain"/>
    <property type="match status" value="1"/>
</dbReference>
<keyword evidence="6 17" id="KW-0547">Nucleotide-binding</keyword>
<dbReference type="Proteomes" id="UP000199409">
    <property type="component" value="Unassembled WGS sequence"/>
</dbReference>
<comment type="catalytic activity">
    <reaction evidence="15 17 19">
        <text>(6S)-NADHX + ADP = AMP + phosphate + NADH + H(+)</text>
        <dbReference type="Rhea" id="RHEA:32223"/>
        <dbReference type="ChEBI" id="CHEBI:15378"/>
        <dbReference type="ChEBI" id="CHEBI:43474"/>
        <dbReference type="ChEBI" id="CHEBI:57945"/>
        <dbReference type="ChEBI" id="CHEBI:64074"/>
        <dbReference type="ChEBI" id="CHEBI:456215"/>
        <dbReference type="ChEBI" id="CHEBI:456216"/>
        <dbReference type="EC" id="4.2.1.136"/>
    </reaction>
</comment>
<evidence type="ECO:0000256" key="6">
    <source>
        <dbReference type="ARBA" id="ARBA00022741"/>
    </source>
</evidence>
<feature type="binding site" evidence="17">
    <location>
        <position position="264"/>
    </location>
    <ligand>
        <name>(6S)-NADPHX</name>
        <dbReference type="ChEBI" id="CHEBI:64076"/>
    </ligand>
</feature>
<evidence type="ECO:0000256" key="2">
    <source>
        <dbReference type="ARBA" id="ARBA00000909"/>
    </source>
</evidence>
<dbReference type="GO" id="GO:0046496">
    <property type="term" value="P:nicotinamide nucleotide metabolic process"/>
    <property type="evidence" value="ECO:0007669"/>
    <property type="project" value="UniProtKB-UniRule"/>
</dbReference>
<comment type="subunit">
    <text evidence="17">Homotetramer.</text>
</comment>
<comment type="catalytic activity">
    <reaction evidence="16 17 19">
        <text>(6S)-NADPHX + ADP = AMP + phosphate + NADPH + H(+)</text>
        <dbReference type="Rhea" id="RHEA:32235"/>
        <dbReference type="ChEBI" id="CHEBI:15378"/>
        <dbReference type="ChEBI" id="CHEBI:43474"/>
        <dbReference type="ChEBI" id="CHEBI:57783"/>
        <dbReference type="ChEBI" id="CHEBI:64076"/>
        <dbReference type="ChEBI" id="CHEBI:456215"/>
        <dbReference type="ChEBI" id="CHEBI:456216"/>
        <dbReference type="EC" id="4.2.1.136"/>
    </reaction>
</comment>
<evidence type="ECO:0000313" key="23">
    <source>
        <dbReference type="Proteomes" id="UP000199409"/>
    </source>
</evidence>
<keyword evidence="12 17" id="KW-0456">Lyase</keyword>
<evidence type="ECO:0000256" key="3">
    <source>
        <dbReference type="ARBA" id="ARBA00006001"/>
    </source>
</evidence>
<gene>
    <name evidence="18" type="primary">nnrE</name>
    <name evidence="17" type="synonym">nnrD</name>
    <name evidence="22" type="ORF">SAMN05660420_00721</name>
</gene>
<evidence type="ECO:0000256" key="17">
    <source>
        <dbReference type="HAMAP-Rule" id="MF_01965"/>
    </source>
</evidence>
<dbReference type="EMBL" id="FNQN01000002">
    <property type="protein sequence ID" value="SDZ91740.1"/>
    <property type="molecule type" value="Genomic_DNA"/>
</dbReference>
<dbReference type="NCBIfam" id="TIGR00197">
    <property type="entry name" value="yjeF_nterm"/>
    <property type="match status" value="1"/>
</dbReference>
<comment type="function">
    <text evidence="18">Catalyzes the epimerization of the S- and R-forms of NAD(P)HX, a damaged form of NAD(P)H that is a result of enzymatic or heat-dependent hydration. This is a prerequisite for the S-specific NAD(P)H-hydrate dehydratase to allow the repair of both epimers of NAD(P)HX.</text>
</comment>
<comment type="similarity">
    <text evidence="3 19">In the N-terminal section; belongs to the NnrE/AIBP family.</text>
</comment>
<dbReference type="EC" id="4.2.1.136" evidence="19"/>
<feature type="binding site" evidence="18">
    <location>
        <position position="129"/>
    </location>
    <ligand>
        <name>K(+)</name>
        <dbReference type="ChEBI" id="CHEBI:29103"/>
    </ligand>
</feature>
<evidence type="ECO:0000256" key="12">
    <source>
        <dbReference type="ARBA" id="ARBA00023239"/>
    </source>
</evidence>
<dbReference type="AlphaFoldDB" id="A0A1H3WXN3"/>
<evidence type="ECO:0000256" key="13">
    <source>
        <dbReference type="ARBA" id="ARBA00023268"/>
    </source>
</evidence>
<evidence type="ECO:0000256" key="11">
    <source>
        <dbReference type="ARBA" id="ARBA00023235"/>
    </source>
</evidence>
<evidence type="ECO:0000256" key="19">
    <source>
        <dbReference type="PIRNR" id="PIRNR017184"/>
    </source>
</evidence>
<dbReference type="Gene3D" id="3.40.1190.20">
    <property type="match status" value="1"/>
</dbReference>
<comment type="function">
    <text evidence="17">Catalyzes the dehydration of the S-form of NAD(P)HX at the expense of ADP, which is converted to AMP. Together with NAD(P)HX epimerase, which catalyzes the epimerization of the S- and R-forms, the enzyme allows the repair of both epimers of NAD(P)HX, a damaged form of NAD(P)H that is a result of enzymatic or heat-dependent hydration.</text>
</comment>
<keyword evidence="5 18" id="KW-0479">Metal-binding</keyword>
<evidence type="ECO:0000256" key="7">
    <source>
        <dbReference type="ARBA" id="ARBA00022840"/>
    </source>
</evidence>
<evidence type="ECO:0000256" key="8">
    <source>
        <dbReference type="ARBA" id="ARBA00022857"/>
    </source>
</evidence>
<dbReference type="PROSITE" id="PS51385">
    <property type="entry name" value="YJEF_N"/>
    <property type="match status" value="1"/>
</dbReference>
<feature type="binding site" evidence="17">
    <location>
        <begin position="423"/>
        <end position="427"/>
    </location>
    <ligand>
        <name>AMP</name>
        <dbReference type="ChEBI" id="CHEBI:456215"/>
    </ligand>
</feature>
<dbReference type="GO" id="GO:0046872">
    <property type="term" value="F:metal ion binding"/>
    <property type="evidence" value="ECO:0007669"/>
    <property type="project" value="UniProtKB-UniRule"/>
</dbReference>
<feature type="binding site" evidence="17">
    <location>
        <position position="334"/>
    </location>
    <ligand>
        <name>(6S)-NADPHX</name>
        <dbReference type="ChEBI" id="CHEBI:64076"/>
    </ligand>
</feature>
<sequence>MRLCNAQEIMALDRQAIRGLGVPGVVLMENAGRSCCDQFEQAFSRYFPGPVMVVAGKGNNGGDGYVMARILAERGWQVRTLVLGQEASISGDAKVMLNIIRRLGLPVDFVETIPGLQNSFTSEPALIIDAIFGTGLNSDVVGIQAAAITHINESAAVVFAVDIPSGVDSSTGKICGLAVQAALTVTFDHAKIGLASYPGAGQVGELQVVDIGIPQAGREDFSTNVHLLEKVEAQALLPDRSSSGHKGTFGHLLIVAGSPGKTGAAVLAGSAAERSGCGLVTVAVPDAIHDIIEVKLTEAMSCPLPSVDGLISLQAEVQIEQLLTQRQSLAIGPGLGQSSGLSDLIKSLVKSAPVPMIIDADGINLLAGQLEPLGEHREQTLILTPHPGEMSRLTGLSVSEIEANRLVVAQEFAVKHGIVLLLKGARTVIAAPDGRVNINSTGNDGLSSGGNGDVLTGLIGGLLAQGLDGFSAASLGAWLHGRAAELVAASQGTAGMIASDLLCQLPVARQELVKGV</sequence>
<feature type="binding site" evidence="18">
    <location>
        <begin position="133"/>
        <end position="139"/>
    </location>
    <ligand>
        <name>(6S)-NADPHX</name>
        <dbReference type="ChEBI" id="CHEBI:64076"/>
    </ligand>
</feature>
<dbReference type="GO" id="GO:0052856">
    <property type="term" value="F:NAD(P)HX epimerase activity"/>
    <property type="evidence" value="ECO:0007669"/>
    <property type="project" value="UniProtKB-UniRule"/>
</dbReference>